<dbReference type="EMBL" id="JAWPEI010000001">
    <property type="protein sequence ID" value="KAK4738665.1"/>
    <property type="molecule type" value="Genomic_DNA"/>
</dbReference>
<name>A0AAV9MP77_9SOLN</name>
<proteinExistence type="predicted"/>
<dbReference type="Proteomes" id="UP001311915">
    <property type="component" value="Unassembled WGS sequence"/>
</dbReference>
<accession>A0AAV9MP77</accession>
<reference evidence="2 3" key="1">
    <citation type="submission" date="2023-10" db="EMBL/GenBank/DDBJ databases">
        <title>Genome-Wide Identification Analysis in wild type Solanum Pinnatisectum Reveals Some Genes Defensing Phytophthora Infestans.</title>
        <authorList>
            <person name="Sun C."/>
        </authorList>
    </citation>
    <scope>NUCLEOTIDE SEQUENCE [LARGE SCALE GENOMIC DNA]</scope>
    <source>
        <strain evidence="2">LQN</strain>
        <tissue evidence="2">Leaf</tissue>
    </source>
</reference>
<evidence type="ECO:0000259" key="1">
    <source>
        <dbReference type="Pfam" id="PF14244"/>
    </source>
</evidence>
<sequence>MTGKIDHNHPLFLSPSDVPGAVQIGIQLTGIENYTLWSRAMELTLLTKIKLGFVDGSIKREGYTVDAEKKQWDRCNAMVLSWLMGNVSKELVSGILFCSNAALV</sequence>
<keyword evidence="3" id="KW-1185">Reference proteome</keyword>
<organism evidence="2 3">
    <name type="scientific">Solanum pinnatisectum</name>
    <name type="common">tansyleaf nightshade</name>
    <dbReference type="NCBI Taxonomy" id="50273"/>
    <lineage>
        <taxon>Eukaryota</taxon>
        <taxon>Viridiplantae</taxon>
        <taxon>Streptophyta</taxon>
        <taxon>Embryophyta</taxon>
        <taxon>Tracheophyta</taxon>
        <taxon>Spermatophyta</taxon>
        <taxon>Magnoliopsida</taxon>
        <taxon>eudicotyledons</taxon>
        <taxon>Gunneridae</taxon>
        <taxon>Pentapetalae</taxon>
        <taxon>asterids</taxon>
        <taxon>lamiids</taxon>
        <taxon>Solanales</taxon>
        <taxon>Solanaceae</taxon>
        <taxon>Solanoideae</taxon>
        <taxon>Solaneae</taxon>
        <taxon>Solanum</taxon>
    </lineage>
</organism>
<dbReference type="Pfam" id="PF14244">
    <property type="entry name" value="Retrotran_gag_3"/>
    <property type="match status" value="1"/>
</dbReference>
<comment type="caution">
    <text evidence="2">The sequence shown here is derived from an EMBL/GenBank/DDBJ whole genome shotgun (WGS) entry which is preliminary data.</text>
</comment>
<dbReference type="InterPro" id="IPR029472">
    <property type="entry name" value="Copia-like_N"/>
</dbReference>
<evidence type="ECO:0000313" key="3">
    <source>
        <dbReference type="Proteomes" id="UP001311915"/>
    </source>
</evidence>
<dbReference type="PANTHER" id="PTHR37610:SF86">
    <property type="entry name" value="RETROTRANSPOSON COPIA-LIKE N-TERMINAL DOMAIN-CONTAINING PROTEIN"/>
    <property type="match status" value="1"/>
</dbReference>
<feature type="domain" description="Retrotransposon Copia-like N-terminal" evidence="1">
    <location>
        <begin position="15"/>
        <end position="59"/>
    </location>
</feature>
<dbReference type="PANTHER" id="PTHR37610">
    <property type="entry name" value="CCHC-TYPE DOMAIN-CONTAINING PROTEIN"/>
    <property type="match status" value="1"/>
</dbReference>
<protein>
    <recommendedName>
        <fullName evidence="1">Retrotransposon Copia-like N-terminal domain-containing protein</fullName>
    </recommendedName>
</protein>
<gene>
    <name evidence="2" type="ORF">R3W88_002362</name>
</gene>
<evidence type="ECO:0000313" key="2">
    <source>
        <dbReference type="EMBL" id="KAK4738665.1"/>
    </source>
</evidence>
<dbReference type="AlphaFoldDB" id="A0AAV9MP77"/>